<comment type="caution">
    <text evidence="6">The sequence shown here is derived from an EMBL/GenBank/DDBJ whole genome shotgun (WGS) entry which is preliminary data.</text>
</comment>
<dbReference type="Pfam" id="PF25476">
    <property type="entry name" value="Ribosomal_L19e_C"/>
    <property type="match status" value="1"/>
</dbReference>
<feature type="domain" description="Large ribosomal subunit protein eL19" evidence="5">
    <location>
        <begin position="12"/>
        <end position="155"/>
    </location>
</feature>
<evidence type="ECO:0000256" key="4">
    <source>
        <dbReference type="RuleBase" id="RU000574"/>
    </source>
</evidence>
<dbReference type="AlphaFoldDB" id="A0A9W8AUJ7"/>
<dbReference type="InterPro" id="IPR057259">
    <property type="entry name" value="Ribosomal_L19e"/>
</dbReference>
<dbReference type="PANTHER" id="PTHR10722">
    <property type="entry name" value="60S RIBOSOMAL PROTEIN L19"/>
    <property type="match status" value="1"/>
</dbReference>
<dbReference type="CDD" id="cd01417">
    <property type="entry name" value="Ribosomal_L19e_E"/>
    <property type="match status" value="1"/>
</dbReference>
<dbReference type="InterPro" id="IPR015972">
    <property type="entry name" value="Ribosomal_eL19_dom1"/>
</dbReference>
<dbReference type="PROSITE" id="PS00526">
    <property type="entry name" value="RIBOSOMAL_L19E"/>
    <property type="match status" value="1"/>
</dbReference>
<dbReference type="FunFam" id="1.10.1650.10:FF:000001">
    <property type="entry name" value="Ribosomal protein L19"/>
    <property type="match status" value="1"/>
</dbReference>
<dbReference type="Gene3D" id="1.10.1650.10">
    <property type="match status" value="1"/>
</dbReference>
<gene>
    <name evidence="6" type="primary">RPL19B</name>
    <name evidence="6" type="ORF">IWQ62_001037</name>
</gene>
<reference evidence="6" key="1">
    <citation type="submission" date="2022-07" db="EMBL/GenBank/DDBJ databases">
        <title>Phylogenomic reconstructions and comparative analyses of Kickxellomycotina fungi.</title>
        <authorList>
            <person name="Reynolds N.K."/>
            <person name="Stajich J.E."/>
            <person name="Barry K."/>
            <person name="Grigoriev I.V."/>
            <person name="Crous P."/>
            <person name="Smith M.E."/>
        </authorList>
    </citation>
    <scope>NUCLEOTIDE SEQUENCE</scope>
    <source>
        <strain evidence="6">RSA 1196</strain>
    </source>
</reference>
<comment type="similarity">
    <text evidence="1 4">Belongs to the eukaryotic ribosomal protein eL19 family.</text>
</comment>
<proteinExistence type="inferred from homology"/>
<evidence type="ECO:0000313" key="7">
    <source>
        <dbReference type="Proteomes" id="UP001150925"/>
    </source>
</evidence>
<dbReference type="GO" id="GO:0003735">
    <property type="term" value="F:structural constituent of ribosome"/>
    <property type="evidence" value="ECO:0007669"/>
    <property type="project" value="InterPro"/>
</dbReference>
<dbReference type="EMBL" id="JANBPY010000138">
    <property type="protein sequence ID" value="KAJ1968767.1"/>
    <property type="molecule type" value="Genomic_DNA"/>
</dbReference>
<dbReference type="InterPro" id="IPR039547">
    <property type="entry name" value="Ribosomal_eL19"/>
</dbReference>
<dbReference type="NCBIfam" id="NF006343">
    <property type="entry name" value="PRK08570.1"/>
    <property type="match status" value="1"/>
</dbReference>
<evidence type="ECO:0000256" key="3">
    <source>
        <dbReference type="ARBA" id="ARBA00023274"/>
    </source>
</evidence>
<protein>
    <recommendedName>
        <fullName evidence="4">Ribosomal protein L19</fullName>
    </recommendedName>
</protein>
<name>A0A9W8AUJ7_9FUNG</name>
<dbReference type="InterPro" id="IPR023638">
    <property type="entry name" value="Ribosomal_eL19_CS"/>
</dbReference>
<dbReference type="InterPro" id="IPR057260">
    <property type="entry name" value="Ribosomal_L19e_C"/>
</dbReference>
<dbReference type="GO" id="GO:0006412">
    <property type="term" value="P:translation"/>
    <property type="evidence" value="ECO:0007669"/>
    <property type="project" value="InterPro"/>
</dbReference>
<evidence type="ECO:0000259" key="5">
    <source>
        <dbReference type="SMART" id="SM01416"/>
    </source>
</evidence>
<keyword evidence="3 4" id="KW-0687">Ribonucleoprotein</keyword>
<dbReference type="GO" id="GO:0003723">
    <property type="term" value="F:RNA binding"/>
    <property type="evidence" value="ECO:0007669"/>
    <property type="project" value="InterPro"/>
</dbReference>
<keyword evidence="2 4" id="KW-0689">Ribosomal protein</keyword>
<dbReference type="InterPro" id="IPR033935">
    <property type="entry name" value="Ribosomal_eL19_euk"/>
</dbReference>
<dbReference type="FunFam" id="1.10.1200.240:FF:000001">
    <property type="entry name" value="Ribosomal protein L19"/>
    <property type="match status" value="1"/>
</dbReference>
<dbReference type="SUPFAM" id="SSF48140">
    <property type="entry name" value="Ribosomal protein L19 (L19e)"/>
    <property type="match status" value="1"/>
</dbReference>
<dbReference type="HAMAP" id="MF_01475">
    <property type="entry name" value="Ribosomal_eL19"/>
    <property type="match status" value="1"/>
</dbReference>
<keyword evidence="7" id="KW-1185">Reference proteome</keyword>
<dbReference type="OrthoDB" id="5407653at2759"/>
<evidence type="ECO:0000256" key="1">
    <source>
        <dbReference type="ARBA" id="ARBA00011082"/>
    </source>
</evidence>
<organism evidence="6 7">
    <name type="scientific">Dispira parvispora</name>
    <dbReference type="NCBI Taxonomy" id="1520584"/>
    <lineage>
        <taxon>Eukaryota</taxon>
        <taxon>Fungi</taxon>
        <taxon>Fungi incertae sedis</taxon>
        <taxon>Zoopagomycota</taxon>
        <taxon>Kickxellomycotina</taxon>
        <taxon>Dimargaritomycetes</taxon>
        <taxon>Dimargaritales</taxon>
        <taxon>Dimargaritaceae</taxon>
        <taxon>Dispira</taxon>
    </lineage>
</organism>
<dbReference type="Pfam" id="PF01280">
    <property type="entry name" value="Ribosomal_L19e"/>
    <property type="match status" value="1"/>
</dbReference>
<dbReference type="SMART" id="SM01416">
    <property type="entry name" value="Ribosomal_L19e"/>
    <property type="match status" value="1"/>
</dbReference>
<dbReference type="InterPro" id="IPR035970">
    <property type="entry name" value="60S_ribosomal_eL19_sf"/>
</dbReference>
<sequence length="198" mass="23322">MGQATATLLTPNLRSQKRLASSILKCGQRKIWLDPNEISEISNANSRQHIRKMVKNGLIFRKPQAIHSRFRVREYQAAKRKGRHMGLGRRQGTAEARMPSKILWMRRQRVLRRLLRKYRENAKIDRHLYRALYMKAKGNAFKNKRVLIEYIYKAKAEKARLQLIADQAEAHRIKARAARERRNQRLQAKKDAIMADVE</sequence>
<dbReference type="Proteomes" id="UP001150925">
    <property type="component" value="Unassembled WGS sequence"/>
</dbReference>
<dbReference type="GO" id="GO:0022625">
    <property type="term" value="C:cytosolic large ribosomal subunit"/>
    <property type="evidence" value="ECO:0007669"/>
    <property type="project" value="InterPro"/>
</dbReference>
<evidence type="ECO:0000313" key="6">
    <source>
        <dbReference type="EMBL" id="KAJ1968767.1"/>
    </source>
</evidence>
<accession>A0A9W8AUJ7</accession>
<dbReference type="InterPro" id="IPR000196">
    <property type="entry name" value="Ribosomal_eL19_dom"/>
</dbReference>
<dbReference type="Gene3D" id="1.10.1200.240">
    <property type="match status" value="1"/>
</dbReference>
<evidence type="ECO:0000256" key="2">
    <source>
        <dbReference type="ARBA" id="ARBA00022980"/>
    </source>
</evidence>